<dbReference type="PANTHER" id="PTHR30615:SF8">
    <property type="entry name" value="UPF0047 PROTEIN C4A8.02C"/>
    <property type="match status" value="1"/>
</dbReference>
<evidence type="ECO:0000313" key="3">
    <source>
        <dbReference type="Proteomes" id="UP001212841"/>
    </source>
</evidence>
<reference evidence="2" key="1">
    <citation type="submission" date="2020-05" db="EMBL/GenBank/DDBJ databases">
        <title>Phylogenomic resolution of chytrid fungi.</title>
        <authorList>
            <person name="Stajich J.E."/>
            <person name="Amses K."/>
            <person name="Simmons R."/>
            <person name="Seto K."/>
            <person name="Myers J."/>
            <person name="Bonds A."/>
            <person name="Quandt C.A."/>
            <person name="Barry K."/>
            <person name="Liu P."/>
            <person name="Grigoriev I."/>
            <person name="Longcore J.E."/>
            <person name="James T.Y."/>
        </authorList>
    </citation>
    <scope>NUCLEOTIDE SEQUENCE</scope>
    <source>
        <strain evidence="2">JEL0318</strain>
    </source>
</reference>
<proteinExistence type="inferred from homology"/>
<accession>A0AAD5SDE6</accession>
<evidence type="ECO:0000256" key="1">
    <source>
        <dbReference type="ARBA" id="ARBA00005534"/>
    </source>
</evidence>
<evidence type="ECO:0000313" key="2">
    <source>
        <dbReference type="EMBL" id="KAJ3052432.1"/>
    </source>
</evidence>
<dbReference type="SUPFAM" id="SSF111038">
    <property type="entry name" value="YjbQ-like"/>
    <property type="match status" value="1"/>
</dbReference>
<dbReference type="NCBIfam" id="TIGR00149">
    <property type="entry name" value="TIGR00149_YjbQ"/>
    <property type="match status" value="1"/>
</dbReference>
<comment type="caution">
    <text evidence="2">The sequence shown here is derived from an EMBL/GenBank/DDBJ whole genome shotgun (WGS) entry which is preliminary data.</text>
</comment>
<keyword evidence="3" id="KW-1185">Reference proteome</keyword>
<comment type="similarity">
    <text evidence="1">Belongs to the UPF0047 family.</text>
</comment>
<protein>
    <submittedName>
        <fullName evidence="2">Uncharacterized protein</fullName>
    </submittedName>
</protein>
<dbReference type="PROSITE" id="PS01314">
    <property type="entry name" value="UPF0047"/>
    <property type="match status" value="1"/>
</dbReference>
<dbReference type="Pfam" id="PF01894">
    <property type="entry name" value="YjbQ"/>
    <property type="match status" value="1"/>
</dbReference>
<dbReference type="InterPro" id="IPR001602">
    <property type="entry name" value="UPF0047_YjbQ-like"/>
</dbReference>
<dbReference type="Proteomes" id="UP001212841">
    <property type="component" value="Unassembled WGS sequence"/>
</dbReference>
<name>A0AAD5SDE6_9FUNG</name>
<dbReference type="InterPro" id="IPR035917">
    <property type="entry name" value="YjbQ-like_sf"/>
</dbReference>
<organism evidence="2 3">
    <name type="scientific">Rhizophlyctis rosea</name>
    <dbReference type="NCBI Taxonomy" id="64517"/>
    <lineage>
        <taxon>Eukaryota</taxon>
        <taxon>Fungi</taxon>
        <taxon>Fungi incertae sedis</taxon>
        <taxon>Chytridiomycota</taxon>
        <taxon>Chytridiomycota incertae sedis</taxon>
        <taxon>Chytridiomycetes</taxon>
        <taxon>Rhizophlyctidales</taxon>
        <taxon>Rhizophlyctidaceae</taxon>
        <taxon>Rhizophlyctis</taxon>
    </lineage>
</organism>
<dbReference type="PANTHER" id="PTHR30615">
    <property type="entry name" value="UNCHARACTERIZED PROTEIN YJBQ-RELATED"/>
    <property type="match status" value="1"/>
</dbReference>
<sequence>MAMMLDKLAPEDAPYIHTDEGSDDMPGHVKSSLFGVSLNIPITNGDLNLGTWQGIYLCEARNRGGSRRCVVTIQGVREGSS</sequence>
<dbReference type="AlphaFoldDB" id="A0AAD5SDE6"/>
<dbReference type="Gene3D" id="2.60.120.460">
    <property type="entry name" value="YjbQ-like"/>
    <property type="match status" value="1"/>
</dbReference>
<gene>
    <name evidence="2" type="ORF">HK097_006275</name>
</gene>
<dbReference type="EMBL" id="JADGJD010000295">
    <property type="protein sequence ID" value="KAJ3052432.1"/>
    <property type="molecule type" value="Genomic_DNA"/>
</dbReference>